<name>A0ABC8X5Q2_9POAL</name>
<evidence type="ECO:0000313" key="3">
    <source>
        <dbReference type="Proteomes" id="UP001497457"/>
    </source>
</evidence>
<evidence type="ECO:0000313" key="2">
    <source>
        <dbReference type="EMBL" id="CAL4921366.1"/>
    </source>
</evidence>
<proteinExistence type="predicted"/>
<gene>
    <name evidence="2" type="ORF">URODEC1_LOCUS20992</name>
</gene>
<evidence type="ECO:0000256" key="1">
    <source>
        <dbReference type="SAM" id="MobiDB-lite"/>
    </source>
</evidence>
<dbReference type="Proteomes" id="UP001497457">
    <property type="component" value="Chromosome 14rd"/>
</dbReference>
<feature type="compositionally biased region" description="Gly residues" evidence="1">
    <location>
        <begin position="1"/>
        <end position="11"/>
    </location>
</feature>
<dbReference type="AlphaFoldDB" id="A0ABC8X5Q2"/>
<keyword evidence="3" id="KW-1185">Reference proteome</keyword>
<feature type="region of interest" description="Disordered" evidence="1">
    <location>
        <begin position="1"/>
        <end position="32"/>
    </location>
</feature>
<protein>
    <submittedName>
        <fullName evidence="2">Uncharacterized protein</fullName>
    </submittedName>
</protein>
<accession>A0ABC8X5Q2</accession>
<sequence length="141" mass="14246">MAMRGPSGGNGLSSRRRDVGPDGGSAGRGMVLDRDFGGGGGGCVGLEDCTDRGDGEITCLMSGVDPVEKRVRGGVRRERAGGGVGAAMAATGGKQSLVRLGRLRRDAVVVVGGLDALASLHVSPQAPPPPPPEPPERWHGV</sequence>
<reference evidence="3" key="1">
    <citation type="submission" date="2024-06" db="EMBL/GenBank/DDBJ databases">
        <authorList>
            <person name="Ryan C."/>
        </authorList>
    </citation>
    <scope>NUCLEOTIDE SEQUENCE [LARGE SCALE GENOMIC DNA]</scope>
</reference>
<dbReference type="EMBL" id="OZ075124">
    <property type="protein sequence ID" value="CAL4921366.1"/>
    <property type="molecule type" value="Genomic_DNA"/>
</dbReference>
<feature type="region of interest" description="Disordered" evidence="1">
    <location>
        <begin position="120"/>
        <end position="141"/>
    </location>
</feature>
<organism evidence="2 3">
    <name type="scientific">Urochloa decumbens</name>
    <dbReference type="NCBI Taxonomy" id="240449"/>
    <lineage>
        <taxon>Eukaryota</taxon>
        <taxon>Viridiplantae</taxon>
        <taxon>Streptophyta</taxon>
        <taxon>Embryophyta</taxon>
        <taxon>Tracheophyta</taxon>
        <taxon>Spermatophyta</taxon>
        <taxon>Magnoliopsida</taxon>
        <taxon>Liliopsida</taxon>
        <taxon>Poales</taxon>
        <taxon>Poaceae</taxon>
        <taxon>PACMAD clade</taxon>
        <taxon>Panicoideae</taxon>
        <taxon>Panicodae</taxon>
        <taxon>Paniceae</taxon>
        <taxon>Melinidinae</taxon>
        <taxon>Urochloa</taxon>
    </lineage>
</organism>
<reference evidence="2 3" key="2">
    <citation type="submission" date="2024-10" db="EMBL/GenBank/DDBJ databases">
        <authorList>
            <person name="Ryan C."/>
        </authorList>
    </citation>
    <scope>NUCLEOTIDE SEQUENCE [LARGE SCALE GENOMIC DNA]</scope>
</reference>